<dbReference type="eggNOG" id="COG2244">
    <property type="taxonomic scope" value="Bacteria"/>
</dbReference>
<evidence type="ECO:0000313" key="8">
    <source>
        <dbReference type="EMBL" id="ABM38423.1"/>
    </source>
</evidence>
<evidence type="ECO:0000256" key="3">
    <source>
        <dbReference type="ARBA" id="ARBA00022475"/>
    </source>
</evidence>
<dbReference type="EMBL" id="CP000529">
    <property type="protein sequence ID" value="ABM38423.1"/>
    <property type="molecule type" value="Genomic_DNA"/>
</dbReference>
<keyword evidence="4 7" id="KW-0812">Transmembrane</keyword>
<feature type="transmembrane region" description="Helical" evidence="7">
    <location>
        <begin position="48"/>
        <end position="70"/>
    </location>
</feature>
<feature type="transmembrane region" description="Helical" evidence="7">
    <location>
        <begin position="368"/>
        <end position="386"/>
    </location>
</feature>
<dbReference type="Proteomes" id="UP000000644">
    <property type="component" value="Chromosome"/>
</dbReference>
<feature type="transmembrane region" description="Helical" evidence="7">
    <location>
        <begin position="124"/>
        <end position="143"/>
    </location>
</feature>
<evidence type="ECO:0000256" key="1">
    <source>
        <dbReference type="ARBA" id="ARBA00004651"/>
    </source>
</evidence>
<evidence type="ECO:0000256" key="2">
    <source>
        <dbReference type="ARBA" id="ARBA00007430"/>
    </source>
</evidence>
<keyword evidence="3" id="KW-1003">Cell membrane</keyword>
<dbReference type="PANTHER" id="PTHR30250:SF10">
    <property type="entry name" value="LIPOPOLYSACCHARIDE BIOSYNTHESIS PROTEIN WZXC"/>
    <property type="match status" value="1"/>
</dbReference>
<dbReference type="InterPro" id="IPR050833">
    <property type="entry name" value="Poly_Biosynth_Transport"/>
</dbReference>
<proteinExistence type="inferred from homology"/>
<dbReference type="GO" id="GO:0005886">
    <property type="term" value="C:plasma membrane"/>
    <property type="evidence" value="ECO:0007669"/>
    <property type="project" value="UniProtKB-SubCell"/>
</dbReference>
<feature type="transmembrane region" description="Helical" evidence="7">
    <location>
        <begin position="155"/>
        <end position="173"/>
    </location>
</feature>
<dbReference type="PANTHER" id="PTHR30250">
    <property type="entry name" value="PST FAMILY PREDICTED COLANIC ACID TRANSPORTER"/>
    <property type="match status" value="1"/>
</dbReference>
<sequence length="419" mass="45744">MNHSALKLPTFWKNVTTVLGGTAIAQIIPIAMLPLLTRIVPADQLGAYFVWLGATSVLIVIASARLDMAVFQAQSEEQVSGIFQAVLVISVGVGVAGLLTAMAFQQFPGKSLVDGVAGRYSVAWAVYAVVMANCQTLLAVYVYRAQFERMAYGKVVLAGSVAFAQLALSLAGAGLNGLVYGQLTMSFIITLALMYRAGLRPLSLLAKVNIAGLKQTLKRYYRFPVIAMPSDFINTFSDQIPLFLIATRFGAGSVALYALSLRIINGPIGLLANSILAVFKEQAGRDFREKGNCLDAYRYTFRSLLLMAIIPFTLLFFFGEQAFVLVFGQDWSMAGRFAEVLAPMYFTKFIASPMSYTLYIANKQIQDLGWQIALLVMTWAAFYLTGSLMSAVQMYSLGYSALYIIYLLMSYRAACGVCS</sequence>
<dbReference type="AlphaFoldDB" id="A1VRZ5"/>
<keyword evidence="9" id="KW-1185">Reference proteome</keyword>
<organism evidence="8 9">
    <name type="scientific">Polaromonas naphthalenivorans (strain CJ2)</name>
    <dbReference type="NCBI Taxonomy" id="365044"/>
    <lineage>
        <taxon>Bacteria</taxon>
        <taxon>Pseudomonadati</taxon>
        <taxon>Pseudomonadota</taxon>
        <taxon>Betaproteobacteria</taxon>
        <taxon>Burkholderiales</taxon>
        <taxon>Comamonadaceae</taxon>
        <taxon>Polaromonas</taxon>
    </lineage>
</organism>
<feature type="transmembrane region" description="Helical" evidence="7">
    <location>
        <begin position="12"/>
        <end position="36"/>
    </location>
</feature>
<gene>
    <name evidence="8" type="ordered locus">Pnap_3125</name>
</gene>
<comment type="similarity">
    <text evidence="2">Belongs to the polysaccharide synthase family.</text>
</comment>
<feature type="transmembrane region" description="Helical" evidence="7">
    <location>
        <begin position="304"/>
        <end position="328"/>
    </location>
</feature>
<evidence type="ECO:0000256" key="7">
    <source>
        <dbReference type="SAM" id="Phobius"/>
    </source>
</evidence>
<name>A1VRZ5_POLNA</name>
<feature type="transmembrane region" description="Helical" evidence="7">
    <location>
        <begin position="179"/>
        <end position="199"/>
    </location>
</feature>
<evidence type="ECO:0000256" key="4">
    <source>
        <dbReference type="ARBA" id="ARBA00022692"/>
    </source>
</evidence>
<keyword evidence="5 7" id="KW-1133">Transmembrane helix</keyword>
<dbReference type="KEGG" id="pna:Pnap_3125"/>
<dbReference type="STRING" id="365044.Pnap_3125"/>
<feature type="transmembrane region" description="Helical" evidence="7">
    <location>
        <begin position="340"/>
        <end position="361"/>
    </location>
</feature>
<evidence type="ECO:0000313" key="9">
    <source>
        <dbReference type="Proteomes" id="UP000000644"/>
    </source>
</evidence>
<dbReference type="Pfam" id="PF13440">
    <property type="entry name" value="Polysacc_synt_3"/>
    <property type="match status" value="1"/>
</dbReference>
<keyword evidence="6 7" id="KW-0472">Membrane</keyword>
<feature type="transmembrane region" description="Helical" evidence="7">
    <location>
        <begin position="392"/>
        <end position="409"/>
    </location>
</feature>
<protein>
    <submittedName>
        <fullName evidence="8">Polysaccharide biosynthesis protein</fullName>
    </submittedName>
</protein>
<dbReference type="HOGENOM" id="CLU_037830_0_0_4"/>
<dbReference type="RefSeq" id="WP_011802494.1">
    <property type="nucleotide sequence ID" value="NC_008781.1"/>
</dbReference>
<evidence type="ECO:0000256" key="5">
    <source>
        <dbReference type="ARBA" id="ARBA00022989"/>
    </source>
</evidence>
<reference evidence="9" key="1">
    <citation type="journal article" date="2009" name="Environ. Microbiol.">
        <title>The genome of Polaromonas naphthalenivorans strain CJ2, isolated from coal tar-contaminated sediment, reveals physiological and metabolic versatility and evolution through extensive horizontal gene transfer.</title>
        <authorList>
            <person name="Yagi J.M."/>
            <person name="Sims D."/>
            <person name="Brettin T."/>
            <person name="Bruce D."/>
            <person name="Madsen E.L."/>
        </authorList>
    </citation>
    <scope>NUCLEOTIDE SEQUENCE [LARGE SCALE GENOMIC DNA]</scope>
    <source>
        <strain evidence="9">CJ2</strain>
    </source>
</reference>
<feature type="transmembrane region" description="Helical" evidence="7">
    <location>
        <begin position="82"/>
        <end position="104"/>
    </location>
</feature>
<comment type="subcellular location">
    <subcellularLocation>
        <location evidence="1">Cell membrane</location>
        <topology evidence="1">Multi-pass membrane protein</topology>
    </subcellularLocation>
</comment>
<evidence type="ECO:0000256" key="6">
    <source>
        <dbReference type="ARBA" id="ARBA00023136"/>
    </source>
</evidence>
<accession>A1VRZ5</accession>